<dbReference type="GO" id="GO:0046503">
    <property type="term" value="P:glycerolipid catabolic process"/>
    <property type="evidence" value="ECO:0007669"/>
    <property type="project" value="TreeGrafter"/>
</dbReference>
<keyword evidence="2" id="KW-0378">Hydrolase</keyword>
<dbReference type="InterPro" id="IPR000073">
    <property type="entry name" value="AB_hydrolase_1"/>
</dbReference>
<dbReference type="RefSeq" id="WP_173969091.1">
    <property type="nucleotide sequence ID" value="NZ_CADCSU010000026.1"/>
</dbReference>
<dbReference type="AlphaFoldDB" id="A0A6J4G9L1"/>
<sequence length="280" mass="31004">MENTKQPIEGVTTGILNVAGAELYYETKGNGPVLLMIPGANGDHFIFTPIREILSKTFTVVTYDRRGFSGSKLVGEQDYTHRIDTDANDAAALIKHLTKEPAFVFASSSGALVSLQLMVLHSDIIKALVPHEPTALKYLPDFEKWKAQNQAVYDLYKKEGEGPAKAKFVDEIIPGAQDGEFMRGGKGPETPNTTYWFEHEIRQYPPTDFDTKKLEENKDKIIFCVGRDSVNTMPAWPVTNLAKQFGTEVLYVPGGHLGYALHAADFAKELLAGLQKRGKL</sequence>
<keyword evidence="3" id="KW-1185">Reference proteome</keyword>
<protein>
    <submittedName>
        <fullName evidence="2">Putative hydrolase</fullName>
        <ecNumber evidence="2">3.-.-.-</ecNumber>
    </submittedName>
</protein>
<evidence type="ECO:0000259" key="1">
    <source>
        <dbReference type="Pfam" id="PF00561"/>
    </source>
</evidence>
<dbReference type="Pfam" id="PF00561">
    <property type="entry name" value="Abhydrolase_1"/>
    <property type="match status" value="1"/>
</dbReference>
<dbReference type="InterPro" id="IPR050471">
    <property type="entry name" value="AB_hydrolase"/>
</dbReference>
<gene>
    <name evidence="2" type="ORF">FLA105534_00310</name>
</gene>
<proteinExistence type="predicted"/>
<dbReference type="GO" id="GO:0004806">
    <property type="term" value="F:triacylglycerol lipase activity"/>
    <property type="evidence" value="ECO:0007669"/>
    <property type="project" value="TreeGrafter"/>
</dbReference>
<evidence type="ECO:0000313" key="2">
    <source>
        <dbReference type="EMBL" id="CAA9194747.1"/>
    </source>
</evidence>
<feature type="domain" description="AB hydrolase-1" evidence="1">
    <location>
        <begin position="32"/>
        <end position="160"/>
    </location>
</feature>
<dbReference type="EC" id="3.-.-.-" evidence="2"/>
<dbReference type="InterPro" id="IPR029058">
    <property type="entry name" value="AB_hydrolase_fold"/>
</dbReference>
<evidence type="ECO:0000313" key="3">
    <source>
        <dbReference type="Proteomes" id="UP000479938"/>
    </source>
</evidence>
<reference evidence="2 3" key="1">
    <citation type="submission" date="2020-02" db="EMBL/GenBank/DDBJ databases">
        <authorList>
            <person name="Criscuolo A."/>
        </authorList>
    </citation>
    <scope>NUCLEOTIDE SEQUENCE [LARGE SCALE GENOMIC DNA]</scope>
    <source>
        <strain evidence="2">CIP105534</strain>
    </source>
</reference>
<dbReference type="PANTHER" id="PTHR43433:SF5">
    <property type="entry name" value="AB HYDROLASE-1 DOMAIN-CONTAINING PROTEIN"/>
    <property type="match status" value="1"/>
</dbReference>
<organism evidence="2 3">
    <name type="scientific">Flavobacterium bizetiae</name>
    <dbReference type="NCBI Taxonomy" id="2704140"/>
    <lineage>
        <taxon>Bacteria</taxon>
        <taxon>Pseudomonadati</taxon>
        <taxon>Bacteroidota</taxon>
        <taxon>Flavobacteriia</taxon>
        <taxon>Flavobacteriales</taxon>
        <taxon>Flavobacteriaceae</taxon>
        <taxon>Flavobacterium</taxon>
    </lineage>
</organism>
<name>A0A6J4G9L1_9FLAO</name>
<dbReference type="EMBL" id="CADCSU010000026">
    <property type="protein sequence ID" value="CAA9194747.1"/>
    <property type="molecule type" value="Genomic_DNA"/>
</dbReference>
<dbReference type="Gene3D" id="3.40.50.1820">
    <property type="entry name" value="alpha/beta hydrolase"/>
    <property type="match status" value="1"/>
</dbReference>
<dbReference type="Proteomes" id="UP000479938">
    <property type="component" value="Unassembled WGS sequence"/>
</dbReference>
<dbReference type="PANTHER" id="PTHR43433">
    <property type="entry name" value="HYDROLASE, ALPHA/BETA FOLD FAMILY PROTEIN"/>
    <property type="match status" value="1"/>
</dbReference>
<accession>A0A6J4G9L1</accession>
<dbReference type="SUPFAM" id="SSF53474">
    <property type="entry name" value="alpha/beta-Hydrolases"/>
    <property type="match status" value="1"/>
</dbReference>